<evidence type="ECO:0000256" key="2">
    <source>
        <dbReference type="ARBA" id="ARBA00022448"/>
    </source>
</evidence>
<evidence type="ECO:0000256" key="6">
    <source>
        <dbReference type="RuleBase" id="RU363032"/>
    </source>
</evidence>
<evidence type="ECO:0000256" key="3">
    <source>
        <dbReference type="ARBA" id="ARBA00022692"/>
    </source>
</evidence>
<dbReference type="AlphaFoldDB" id="A0A1H9VXB4"/>
<dbReference type="GO" id="GO:0005886">
    <property type="term" value="C:plasma membrane"/>
    <property type="evidence" value="ECO:0007669"/>
    <property type="project" value="UniProtKB-SubCell"/>
</dbReference>
<feature type="transmembrane region" description="Helical" evidence="6">
    <location>
        <begin position="295"/>
        <end position="314"/>
    </location>
</feature>
<feature type="transmembrane region" description="Helical" evidence="6">
    <location>
        <begin position="134"/>
        <end position="154"/>
    </location>
</feature>
<feature type="transmembrane region" description="Helical" evidence="6">
    <location>
        <begin position="240"/>
        <end position="259"/>
    </location>
</feature>
<dbReference type="RefSeq" id="WP_425431963.1">
    <property type="nucleotide sequence ID" value="NZ_FOGL01000029.1"/>
</dbReference>
<feature type="transmembrane region" description="Helical" evidence="6">
    <location>
        <begin position="34"/>
        <end position="58"/>
    </location>
</feature>
<dbReference type="Pfam" id="PF00528">
    <property type="entry name" value="BPD_transp_1"/>
    <property type="match status" value="1"/>
</dbReference>
<evidence type="ECO:0000313" key="9">
    <source>
        <dbReference type="Proteomes" id="UP000199687"/>
    </source>
</evidence>
<organism evidence="8 9">
    <name type="scientific">Gracilibacillus ureilyticus</name>
    <dbReference type="NCBI Taxonomy" id="531814"/>
    <lineage>
        <taxon>Bacteria</taxon>
        <taxon>Bacillati</taxon>
        <taxon>Bacillota</taxon>
        <taxon>Bacilli</taxon>
        <taxon>Bacillales</taxon>
        <taxon>Bacillaceae</taxon>
        <taxon>Gracilibacillus</taxon>
    </lineage>
</organism>
<dbReference type="PANTHER" id="PTHR43496">
    <property type="entry name" value="PROTEIN LPLB"/>
    <property type="match status" value="1"/>
</dbReference>
<dbReference type="Gene3D" id="1.10.3720.10">
    <property type="entry name" value="MetI-like"/>
    <property type="match status" value="1"/>
</dbReference>
<gene>
    <name evidence="8" type="ORF">SAMN04487944_12913</name>
</gene>
<feature type="transmembrane region" description="Helical" evidence="6">
    <location>
        <begin position="197"/>
        <end position="219"/>
    </location>
</feature>
<dbReference type="SUPFAM" id="SSF161098">
    <property type="entry name" value="MetI-like"/>
    <property type="match status" value="1"/>
</dbReference>
<comment type="subcellular location">
    <subcellularLocation>
        <location evidence="6">Cell membrane</location>
        <topology evidence="6">Multi-pass membrane protein</topology>
    </subcellularLocation>
    <subcellularLocation>
        <location evidence="1">Membrane</location>
        <topology evidence="1">Multi-pass membrane protein</topology>
    </subcellularLocation>
</comment>
<keyword evidence="4 6" id="KW-1133">Transmembrane helix</keyword>
<dbReference type="GO" id="GO:0055085">
    <property type="term" value="P:transmembrane transport"/>
    <property type="evidence" value="ECO:0007669"/>
    <property type="project" value="InterPro"/>
</dbReference>
<feature type="domain" description="ABC transmembrane type-1" evidence="7">
    <location>
        <begin position="94"/>
        <end position="316"/>
    </location>
</feature>
<evidence type="ECO:0000256" key="5">
    <source>
        <dbReference type="ARBA" id="ARBA00023136"/>
    </source>
</evidence>
<dbReference type="CDD" id="cd06261">
    <property type="entry name" value="TM_PBP2"/>
    <property type="match status" value="1"/>
</dbReference>
<comment type="similarity">
    <text evidence="6">Belongs to the binding-protein-dependent transport system permease family.</text>
</comment>
<dbReference type="InterPro" id="IPR035906">
    <property type="entry name" value="MetI-like_sf"/>
</dbReference>
<dbReference type="InterPro" id="IPR000515">
    <property type="entry name" value="MetI-like"/>
</dbReference>
<dbReference type="Proteomes" id="UP000199687">
    <property type="component" value="Unassembled WGS sequence"/>
</dbReference>
<evidence type="ECO:0000256" key="1">
    <source>
        <dbReference type="ARBA" id="ARBA00004141"/>
    </source>
</evidence>
<evidence type="ECO:0000313" key="8">
    <source>
        <dbReference type="EMBL" id="SES26161.1"/>
    </source>
</evidence>
<name>A0A1H9VXB4_9BACI</name>
<keyword evidence="9" id="KW-1185">Reference proteome</keyword>
<proteinExistence type="inferred from homology"/>
<dbReference type="EMBL" id="FOGL01000029">
    <property type="protein sequence ID" value="SES26161.1"/>
    <property type="molecule type" value="Genomic_DNA"/>
</dbReference>
<accession>A0A1H9VXB4</accession>
<keyword evidence="2 6" id="KW-0813">Transport</keyword>
<protein>
    <submittedName>
        <fullName evidence="8">Putative aldouronate transport system permease protein</fullName>
    </submittedName>
</protein>
<evidence type="ECO:0000259" key="7">
    <source>
        <dbReference type="PROSITE" id="PS50928"/>
    </source>
</evidence>
<dbReference type="STRING" id="531814.SAMN04487944_12913"/>
<evidence type="ECO:0000256" key="4">
    <source>
        <dbReference type="ARBA" id="ARBA00022989"/>
    </source>
</evidence>
<reference evidence="8 9" key="1">
    <citation type="submission" date="2016-10" db="EMBL/GenBank/DDBJ databases">
        <authorList>
            <person name="de Groot N.N."/>
        </authorList>
    </citation>
    <scope>NUCLEOTIDE SEQUENCE [LARGE SCALE GENOMIC DNA]</scope>
    <source>
        <strain evidence="8 9">CGMCC 1.7727</strain>
    </source>
</reference>
<feature type="transmembrane region" description="Helical" evidence="6">
    <location>
        <begin position="102"/>
        <end position="122"/>
    </location>
</feature>
<dbReference type="PROSITE" id="PS50928">
    <property type="entry name" value="ABC_TM1"/>
    <property type="match status" value="1"/>
</dbReference>
<keyword evidence="3 6" id="KW-0812">Transmembrane</keyword>
<keyword evidence="5 6" id="KW-0472">Membrane</keyword>
<dbReference type="PANTHER" id="PTHR43496:SF1">
    <property type="entry name" value="POLYGALACTURONAN_RHAMNOGALACTURONAN TRANSPORT SYSTEM PERMEASE PROTEIN YTEP"/>
    <property type="match status" value="1"/>
</dbReference>
<sequence>MKTNTEENSGLSPRSMLQHEKFSRRFRKQLSFQLFVWLGMSFLLIFSFTPMFGVIMAFKDYNITSGIQGIFTSPWIGLKHFEQLINDYNFPTLVRNTLTLSILKLVFSFPIPIIFAIMLNEVRHSLTKRIVQTASYLPHFISWVVVAGIAHAFFSTETGVVNSLLMSMNIIDQPLAILTNPDSFFGLAVGTAIWKEAGWWTIIFLASIAGIDPGLYEAAEIDGAGRLRRIWHITLPGMKGSIVVVLILSIGSMLGGGLVGSNFEQALLFGNTLNSDTSQIIQTYAFNVGLTQGRFAFAAAVDLVQSVISVILILSSNYISRKVSGAGLY</sequence>